<dbReference type="Pfam" id="PF18758">
    <property type="entry name" value="KDZ"/>
    <property type="match status" value="1"/>
</dbReference>
<feature type="region of interest" description="Disordered" evidence="1">
    <location>
        <begin position="19"/>
        <end position="85"/>
    </location>
</feature>
<sequence length="1016" mass="115661">MSTNNLKRKRRYLRDAAEATKQAVSIAGAPPRTFSQLPRKAQPSTTTQPSISAQTTSPADEEPDSEEEEEREEQVKAAEKAKELTQTAETMSDYVKNLPKLQFHLLAGEATTKVHELCQCGSGLHQSGSLRRVFPVPDQLRAVLHSAPFASSFPLGKGGEYCIQLPCSRGSVCKNPTNSNIVTLVHTNGVHGTRIRYCGCNGDPDRVQQLMAVRLFPGSMTLPRTIMMFEVMDAFSKHNLASKKVFLRLHPCPAHPFGRVLHSRSCAQFLLATCIWRKLRLDRQSGQAHNLSASFPHWTLGSIVQYCLACPEDGFNMEKGWEKTPPELKHLNQDSKTMDGNFHLGQYMKNTDPDDISLVTNNNIGYFPDQKKVKAYLNKTADDNEKLSCNYLKIVNNQNKKKFKNMRHSGVVNVSCNHCIICSSMNLEREEGFKFSDYALKHAFSHTHHKRPHGHLGACDFLFSYDCNCQYCVNLCRRFWSNEDWHHLVNLINILRPMIPALHILDHLKECIYKFNSAYIPGATHKHGESVEQQWVELNQLGGSVRQMNAGHRMEVLTDHYTYNNFRKNVEMPQLFLKLYKDAVLLSNQKHRSFLLACLSYHDKVSSWEEKAQQVERYENGIIKGIYQHKSKVPSQEQVYQHLLVNNATAVPDKDDEDAGNLELLMIRQGLALQHLQQQIRGQLTLNQTETVKKDIAKQCKTLTEHITEYRKAQKSIIPSIDKILTNDTVNPEDDDLLLPSGMTPSQRQARDLEHLAALESKMREGELYDCIQSVQNAAKSYSITHDQKKQERGTNANTWSQLKLQRIVVERDCCIDNYNRVRKALLDLGAAQADELPPMTVSDTYQHSTVRPQALGDSRETDGALYTMLAEDKEEDEDPEGESTDRGDKVEVDAPLVAGTQGTRRKRNVAHHRDNNKGKEREIKADGWIWTKRLMFGVSGQGQNLSEFEEECDQIDYFRKKAEDQRWRELWKQLGPTQLHVRLPTKMGMLGPVAMLPMLDAKLPRTNFFPIVPLH</sequence>
<feature type="compositionally biased region" description="Polar residues" evidence="1">
    <location>
        <begin position="42"/>
        <end position="58"/>
    </location>
</feature>
<evidence type="ECO:0000259" key="2">
    <source>
        <dbReference type="Pfam" id="PF18803"/>
    </source>
</evidence>
<feature type="domain" description="CxC2-like cysteine cluster KDZ transposase-associated" evidence="2">
    <location>
        <begin position="162"/>
        <end position="244"/>
    </location>
</feature>
<feature type="region of interest" description="Disordered" evidence="1">
    <location>
        <begin position="871"/>
        <end position="891"/>
    </location>
</feature>
<protein>
    <recommendedName>
        <fullName evidence="2">CxC2-like cysteine cluster KDZ transposase-associated domain-containing protein</fullName>
    </recommendedName>
</protein>
<dbReference type="OrthoDB" id="3149508at2759"/>
<dbReference type="PANTHER" id="PTHR33104:SF2">
    <property type="entry name" value="CXC3 LIKE CYSTEINE CLUSTER DOMAIN-CONTAINING PROTEIN"/>
    <property type="match status" value="1"/>
</dbReference>
<name>A0A6A4HMF2_9AGAR</name>
<dbReference type="InterPro" id="IPR040521">
    <property type="entry name" value="KDZ"/>
</dbReference>
<dbReference type="AlphaFoldDB" id="A0A6A4HMF2"/>
<evidence type="ECO:0000313" key="3">
    <source>
        <dbReference type="EMBL" id="KAE9398217.1"/>
    </source>
</evidence>
<evidence type="ECO:0000313" key="4">
    <source>
        <dbReference type="Proteomes" id="UP000799118"/>
    </source>
</evidence>
<evidence type="ECO:0000256" key="1">
    <source>
        <dbReference type="SAM" id="MobiDB-lite"/>
    </source>
</evidence>
<dbReference type="Pfam" id="PF18803">
    <property type="entry name" value="CxC2"/>
    <property type="match status" value="1"/>
</dbReference>
<reference evidence="3" key="1">
    <citation type="journal article" date="2019" name="Environ. Microbiol.">
        <title>Fungal ecological strategies reflected in gene transcription - a case study of two litter decomposers.</title>
        <authorList>
            <person name="Barbi F."/>
            <person name="Kohler A."/>
            <person name="Barry K."/>
            <person name="Baskaran P."/>
            <person name="Daum C."/>
            <person name="Fauchery L."/>
            <person name="Ihrmark K."/>
            <person name="Kuo A."/>
            <person name="LaButti K."/>
            <person name="Lipzen A."/>
            <person name="Morin E."/>
            <person name="Grigoriev I.V."/>
            <person name="Henrissat B."/>
            <person name="Lindahl B."/>
            <person name="Martin F."/>
        </authorList>
    </citation>
    <scope>NUCLEOTIDE SEQUENCE</scope>
    <source>
        <strain evidence="3">JB14</strain>
    </source>
</reference>
<feature type="compositionally biased region" description="Acidic residues" evidence="1">
    <location>
        <begin position="873"/>
        <end position="883"/>
    </location>
</feature>
<dbReference type="EMBL" id="ML769486">
    <property type="protein sequence ID" value="KAE9398217.1"/>
    <property type="molecule type" value="Genomic_DNA"/>
</dbReference>
<feature type="compositionally biased region" description="Acidic residues" evidence="1">
    <location>
        <begin position="59"/>
        <end position="72"/>
    </location>
</feature>
<dbReference type="Proteomes" id="UP000799118">
    <property type="component" value="Unassembled WGS sequence"/>
</dbReference>
<dbReference type="PANTHER" id="PTHR33104">
    <property type="entry name" value="SI:DKEY-29D5.2"/>
    <property type="match status" value="1"/>
</dbReference>
<keyword evidence="4" id="KW-1185">Reference proteome</keyword>
<dbReference type="InterPro" id="IPR041457">
    <property type="entry name" value="CxC2_KDZ-assoc"/>
</dbReference>
<feature type="compositionally biased region" description="Basic and acidic residues" evidence="1">
    <location>
        <begin position="73"/>
        <end position="83"/>
    </location>
</feature>
<organism evidence="3 4">
    <name type="scientific">Gymnopus androsaceus JB14</name>
    <dbReference type="NCBI Taxonomy" id="1447944"/>
    <lineage>
        <taxon>Eukaryota</taxon>
        <taxon>Fungi</taxon>
        <taxon>Dikarya</taxon>
        <taxon>Basidiomycota</taxon>
        <taxon>Agaricomycotina</taxon>
        <taxon>Agaricomycetes</taxon>
        <taxon>Agaricomycetidae</taxon>
        <taxon>Agaricales</taxon>
        <taxon>Marasmiineae</taxon>
        <taxon>Omphalotaceae</taxon>
        <taxon>Gymnopus</taxon>
    </lineage>
</organism>
<gene>
    <name evidence="3" type="ORF">BT96DRAFT_995108</name>
</gene>
<accession>A0A6A4HMF2</accession>
<proteinExistence type="predicted"/>